<dbReference type="InterPro" id="IPR058210">
    <property type="entry name" value="SACS/Nov_dom"/>
</dbReference>
<reference evidence="2" key="1">
    <citation type="submission" date="2021-02" db="EMBL/GenBank/DDBJ databases">
        <authorList>
            <person name="Dougan E. K."/>
            <person name="Rhodes N."/>
            <person name="Thang M."/>
            <person name="Chan C."/>
        </authorList>
    </citation>
    <scope>NUCLEOTIDE SEQUENCE</scope>
</reference>
<dbReference type="AlphaFoldDB" id="A0A812LAL7"/>
<dbReference type="EMBL" id="CAJNIZ010005014">
    <property type="protein sequence ID" value="CAE7238025.1"/>
    <property type="molecule type" value="Genomic_DNA"/>
</dbReference>
<dbReference type="PANTHER" id="PTHR46919:SF2">
    <property type="entry name" value="SACSIN"/>
    <property type="match status" value="1"/>
</dbReference>
<gene>
    <name evidence="2" type="primary">SACS</name>
    <name evidence="2" type="ORF">SPIL2461_LOCUS3955</name>
</gene>
<evidence type="ECO:0000313" key="2">
    <source>
        <dbReference type="EMBL" id="CAE7238025.1"/>
    </source>
</evidence>
<accession>A0A812LAL7</accession>
<keyword evidence="3" id="KW-1185">Reference proteome</keyword>
<proteinExistence type="predicted"/>
<dbReference type="PANTHER" id="PTHR46919">
    <property type="entry name" value="ZINC FINGER, C3HC4 TYPE (RING FINGER) FAMILY PROTEIN"/>
    <property type="match status" value="1"/>
</dbReference>
<evidence type="ECO:0000259" key="1">
    <source>
        <dbReference type="Pfam" id="PF25794"/>
    </source>
</evidence>
<dbReference type="OrthoDB" id="430232at2759"/>
<evidence type="ECO:0000313" key="3">
    <source>
        <dbReference type="Proteomes" id="UP000649617"/>
    </source>
</evidence>
<sequence length="214" mass="23754">MADAAATENRPQLRTAETETAIRLAIALSERIRGHGERIGDTILVPTSQGTLRPSQRCVFNNMRWLSDEEQQKRSRAVTSSGLDWVHQSISNEVAQTLQVQGLSTQVAAEALATADEGEKDPEWFEAAGQQEALTARLRSLIRDMLDQASAQDLGLFKALLQNADDATATEINFVWDWRSFGGQSLMSPEMARWQGPCLWAHNNAKFSPQEQCL</sequence>
<organism evidence="2 3">
    <name type="scientific">Symbiodinium pilosum</name>
    <name type="common">Dinoflagellate</name>
    <dbReference type="NCBI Taxonomy" id="2952"/>
    <lineage>
        <taxon>Eukaryota</taxon>
        <taxon>Sar</taxon>
        <taxon>Alveolata</taxon>
        <taxon>Dinophyceae</taxon>
        <taxon>Suessiales</taxon>
        <taxon>Symbiodiniaceae</taxon>
        <taxon>Symbiodinium</taxon>
    </lineage>
</organism>
<protein>
    <submittedName>
        <fullName evidence="2">SACS protein</fullName>
    </submittedName>
</protein>
<dbReference type="Proteomes" id="UP000649617">
    <property type="component" value="Unassembled WGS sequence"/>
</dbReference>
<dbReference type="Pfam" id="PF25794">
    <property type="entry name" value="SACS"/>
    <property type="match status" value="1"/>
</dbReference>
<name>A0A812LAL7_SYMPI</name>
<comment type="caution">
    <text evidence="2">The sequence shown here is derived from an EMBL/GenBank/DDBJ whole genome shotgun (WGS) entry which is preliminary data.</text>
</comment>
<feature type="domain" description="Sacsin/Nov" evidence="1">
    <location>
        <begin position="132"/>
        <end position="210"/>
    </location>
</feature>